<dbReference type="InterPro" id="IPR001763">
    <property type="entry name" value="Rhodanese-like_dom"/>
</dbReference>
<evidence type="ECO:0000259" key="1">
    <source>
        <dbReference type="PROSITE" id="PS50206"/>
    </source>
</evidence>
<dbReference type="Proteomes" id="UP000278746">
    <property type="component" value="Unassembled WGS sequence"/>
</dbReference>
<dbReference type="AlphaFoldDB" id="A0A3M7TYU9"/>
<evidence type="ECO:0000313" key="3">
    <source>
        <dbReference type="Proteomes" id="UP000278746"/>
    </source>
</evidence>
<dbReference type="PANTHER" id="PTHR43031">
    <property type="entry name" value="FAD-DEPENDENT OXIDOREDUCTASE"/>
    <property type="match status" value="1"/>
</dbReference>
<dbReference type="PANTHER" id="PTHR43031:SF17">
    <property type="entry name" value="SULFURTRANSFERASE YTWF-RELATED"/>
    <property type="match status" value="1"/>
</dbReference>
<reference evidence="2 3" key="1">
    <citation type="submission" date="2018-10" db="EMBL/GenBank/DDBJ databases">
        <title>Bacillus Keqinensis sp. nov., a moderately halophilic bacterium isolated from a saline-alkaline lake.</title>
        <authorList>
            <person name="Wang H."/>
        </authorList>
    </citation>
    <scope>NUCLEOTIDE SEQUENCE [LARGE SCALE GENOMIC DNA]</scope>
    <source>
        <strain evidence="2 3">KQ-3</strain>
    </source>
</reference>
<dbReference type="Gene3D" id="3.40.250.10">
    <property type="entry name" value="Rhodanese-like domain"/>
    <property type="match status" value="1"/>
</dbReference>
<dbReference type="RefSeq" id="WP_122897592.1">
    <property type="nucleotide sequence ID" value="NZ_RHIB01000001.1"/>
</dbReference>
<accession>A0A3M7TYU9</accession>
<feature type="domain" description="Rhodanese" evidence="1">
    <location>
        <begin position="23"/>
        <end position="111"/>
    </location>
</feature>
<dbReference type="SMART" id="SM00450">
    <property type="entry name" value="RHOD"/>
    <property type="match status" value="1"/>
</dbReference>
<gene>
    <name evidence="2" type="ORF">EBO34_09185</name>
</gene>
<dbReference type="EMBL" id="RHIB01000001">
    <property type="protein sequence ID" value="RNA70082.1"/>
    <property type="molecule type" value="Genomic_DNA"/>
</dbReference>
<dbReference type="InterPro" id="IPR050229">
    <property type="entry name" value="GlpE_sulfurtransferase"/>
</dbReference>
<keyword evidence="3" id="KW-1185">Reference proteome</keyword>
<dbReference type="InterPro" id="IPR036873">
    <property type="entry name" value="Rhodanese-like_dom_sf"/>
</dbReference>
<name>A0A3M7TYU9_9BACI</name>
<dbReference type="OrthoDB" id="9800872at2"/>
<dbReference type="PROSITE" id="PS50206">
    <property type="entry name" value="RHODANESE_3"/>
    <property type="match status" value="1"/>
</dbReference>
<dbReference type="SUPFAM" id="SSF52821">
    <property type="entry name" value="Rhodanese/Cell cycle control phosphatase"/>
    <property type="match status" value="1"/>
</dbReference>
<comment type="caution">
    <text evidence="2">The sequence shown here is derived from an EMBL/GenBank/DDBJ whole genome shotgun (WGS) entry which is preliminary data.</text>
</comment>
<protein>
    <submittedName>
        <fullName evidence="2">Rhodanese-like domain-containing protein</fullName>
    </submittedName>
</protein>
<dbReference type="Pfam" id="PF00581">
    <property type="entry name" value="Rhodanese"/>
    <property type="match status" value="1"/>
</dbReference>
<evidence type="ECO:0000313" key="2">
    <source>
        <dbReference type="EMBL" id="RNA70082.1"/>
    </source>
</evidence>
<proteinExistence type="predicted"/>
<organism evidence="2 3">
    <name type="scientific">Alteribacter keqinensis</name>
    <dbReference type="NCBI Taxonomy" id="2483800"/>
    <lineage>
        <taxon>Bacteria</taxon>
        <taxon>Bacillati</taxon>
        <taxon>Bacillota</taxon>
        <taxon>Bacilli</taxon>
        <taxon>Bacillales</taxon>
        <taxon>Bacillaceae</taxon>
        <taxon>Alteribacter</taxon>
    </lineage>
</organism>
<sequence>MVKEIDGVKQVDVNELKDLMNNKPEDMVVIDIREPDEYDSGHIPGVPLLPMHSVPEMIEGFDKDKEYVFICRSGNRSQNVALYLKDQGFDRVVNYHGGMLEWDTDVNTGIEKQIKDIEELKKLK</sequence>
<dbReference type="CDD" id="cd00158">
    <property type="entry name" value="RHOD"/>
    <property type="match status" value="1"/>
</dbReference>